<comment type="similarity">
    <text evidence="2 11">Belongs to the 'phage' integrase family. XerD subfamily.</text>
</comment>
<dbReference type="PROSITE" id="PS51900">
    <property type="entry name" value="CB"/>
    <property type="match status" value="1"/>
</dbReference>
<feature type="domain" description="Core-binding (CB)" evidence="13">
    <location>
        <begin position="1"/>
        <end position="84"/>
    </location>
</feature>
<dbReference type="PANTHER" id="PTHR30349:SF81">
    <property type="entry name" value="TYROSINE RECOMBINASE XERC"/>
    <property type="match status" value="1"/>
</dbReference>
<proteinExistence type="inferred from homology"/>
<comment type="caution">
    <text evidence="14">The sequence shown here is derived from an EMBL/GenBank/DDBJ whole genome shotgun (WGS) entry which is preliminary data.</text>
</comment>
<dbReference type="EMBL" id="JASGCB010000028">
    <property type="protein sequence ID" value="MDI9260992.1"/>
    <property type="molecule type" value="Genomic_DNA"/>
</dbReference>
<feature type="active site" evidence="11">
    <location>
        <position position="243"/>
    </location>
</feature>
<dbReference type="HAMAP" id="MF_01807">
    <property type="entry name" value="Recomb_XerD"/>
    <property type="match status" value="1"/>
</dbReference>
<dbReference type="SUPFAM" id="SSF56349">
    <property type="entry name" value="DNA breaking-rejoining enzymes"/>
    <property type="match status" value="1"/>
</dbReference>
<evidence type="ECO:0000256" key="10">
    <source>
        <dbReference type="ARBA" id="ARBA00023306"/>
    </source>
</evidence>
<keyword evidence="8 11" id="KW-0238">DNA-binding</keyword>
<name>A0ABT6Y161_ALISE</name>
<keyword evidence="15" id="KW-1185">Reference proteome</keyword>
<organism evidence="14 15">
    <name type="scientific">Alicyclobacillus sendaiensis PA2</name>
    <dbReference type="NCBI Taxonomy" id="3029425"/>
    <lineage>
        <taxon>Bacteria</taxon>
        <taxon>Bacillati</taxon>
        <taxon>Bacillota</taxon>
        <taxon>Bacilli</taxon>
        <taxon>Bacillales</taxon>
        <taxon>Alicyclobacillaceae</taxon>
        <taxon>Alicyclobacillus</taxon>
    </lineage>
</organism>
<comment type="subcellular location">
    <subcellularLocation>
        <location evidence="1 11">Cytoplasm</location>
    </subcellularLocation>
</comment>
<evidence type="ECO:0000256" key="4">
    <source>
        <dbReference type="ARBA" id="ARBA00022490"/>
    </source>
</evidence>
<evidence type="ECO:0000313" key="14">
    <source>
        <dbReference type="EMBL" id="MDI9260992.1"/>
    </source>
</evidence>
<sequence length="295" mass="33581">MNPDIRAFLDHLRLERGLSDNTVASYARDLEDFCRYLSRDERNLRDADRTAVLRYLSDLKQRGMKPTTIARRMSALRSFFRYLLREGAVQGDPTADIEVASPDEHLPRVVSEADVERMISAVRRPDAIGLRDRAMLETLYATGMRVSELVTLSLEDVELAAGFIRVFGKGKKERVVPLGEMAQDALGLYLRYGRPVLARDRSENAVFLNRLGRRMTRQGFWNILKGYARQAGVSDGVTPHTLRHSFATHLLEGGADLRVVQELLGHADIATTERYTHVTPHRLREVYRNAHPRAR</sequence>
<dbReference type="PROSITE" id="PS51898">
    <property type="entry name" value="TYR_RECOMBINASE"/>
    <property type="match status" value="1"/>
</dbReference>
<evidence type="ECO:0000256" key="6">
    <source>
        <dbReference type="ARBA" id="ARBA00022829"/>
    </source>
</evidence>
<feature type="active site" evidence="11">
    <location>
        <position position="240"/>
    </location>
</feature>
<evidence type="ECO:0000256" key="3">
    <source>
        <dbReference type="ARBA" id="ARBA00015810"/>
    </source>
</evidence>
<dbReference type="Pfam" id="PF00589">
    <property type="entry name" value="Phage_integrase"/>
    <property type="match status" value="1"/>
</dbReference>
<evidence type="ECO:0000256" key="11">
    <source>
        <dbReference type="HAMAP-Rule" id="MF_01807"/>
    </source>
</evidence>
<feature type="domain" description="Tyr recombinase" evidence="12">
    <location>
        <begin position="105"/>
        <end position="288"/>
    </location>
</feature>
<evidence type="ECO:0000259" key="13">
    <source>
        <dbReference type="PROSITE" id="PS51900"/>
    </source>
</evidence>
<feature type="active site" evidence="11">
    <location>
        <position position="145"/>
    </location>
</feature>
<dbReference type="PANTHER" id="PTHR30349">
    <property type="entry name" value="PHAGE INTEGRASE-RELATED"/>
    <property type="match status" value="1"/>
</dbReference>
<keyword evidence="5 11" id="KW-0132">Cell division</keyword>
<evidence type="ECO:0000256" key="8">
    <source>
        <dbReference type="ARBA" id="ARBA00023125"/>
    </source>
</evidence>
<reference evidence="14 15" key="1">
    <citation type="submission" date="2023-04" db="EMBL/GenBank/DDBJ databases">
        <title>A. sendaiensis sub sp. chiapanensis a novel subspecie with specific adaptation in bacterial cell wall isolated from an active volcano.</title>
        <authorList>
            <person name="Alvarez Gutierrez P.E."/>
            <person name="Ortiz Cortes L.Y."/>
        </authorList>
    </citation>
    <scope>NUCLEOTIDE SEQUENCE [LARGE SCALE GENOMIC DNA]</scope>
    <source>
        <strain evidence="14 15">PA2</strain>
    </source>
</reference>
<feature type="active site" description="O-(3'-phospho-DNA)-tyrosine intermediate" evidence="11">
    <location>
        <position position="275"/>
    </location>
</feature>
<dbReference type="NCBIfam" id="NF001399">
    <property type="entry name" value="PRK00283.1"/>
    <property type="match status" value="1"/>
</dbReference>
<dbReference type="InterPro" id="IPR011010">
    <property type="entry name" value="DNA_brk_join_enz"/>
</dbReference>
<dbReference type="NCBIfam" id="TIGR02225">
    <property type="entry name" value="recomb_XerD"/>
    <property type="match status" value="1"/>
</dbReference>
<keyword evidence="4 11" id="KW-0963">Cytoplasm</keyword>
<keyword evidence="10 11" id="KW-0131">Cell cycle</keyword>
<comment type="function">
    <text evidence="11">Site-specific tyrosine recombinase, which acts by catalyzing the cutting and rejoining of the recombining DNA molecules. The XerC-XerD complex is essential to convert dimers of the bacterial chromosome into monomers to permit their segregation at cell division. It also contributes to the segregational stability of plasmids.</text>
</comment>
<dbReference type="InterPro" id="IPR002104">
    <property type="entry name" value="Integrase_catalytic"/>
</dbReference>
<evidence type="ECO:0000313" key="15">
    <source>
        <dbReference type="Proteomes" id="UP001529245"/>
    </source>
</evidence>
<evidence type="ECO:0000256" key="2">
    <source>
        <dbReference type="ARBA" id="ARBA00010450"/>
    </source>
</evidence>
<accession>A0ABT6Y161</accession>
<dbReference type="NCBIfam" id="NF040815">
    <property type="entry name" value="recomb_XerA_Arch"/>
    <property type="match status" value="1"/>
</dbReference>
<dbReference type="Proteomes" id="UP001529245">
    <property type="component" value="Unassembled WGS sequence"/>
</dbReference>
<dbReference type="InterPro" id="IPR044068">
    <property type="entry name" value="CB"/>
</dbReference>
<dbReference type="Gene3D" id="1.10.150.130">
    <property type="match status" value="1"/>
</dbReference>
<keyword evidence="6 11" id="KW-0159">Chromosome partition</keyword>
<evidence type="ECO:0000256" key="9">
    <source>
        <dbReference type="ARBA" id="ARBA00023172"/>
    </source>
</evidence>
<gene>
    <name evidence="11 14" type="primary">xerD</name>
    <name evidence="14" type="ORF">QID03_12565</name>
</gene>
<dbReference type="CDD" id="cd00798">
    <property type="entry name" value="INT_XerDC_C"/>
    <property type="match status" value="1"/>
</dbReference>
<feature type="active site" evidence="11">
    <location>
        <position position="266"/>
    </location>
</feature>
<dbReference type="InterPro" id="IPR011932">
    <property type="entry name" value="Recomb_XerD"/>
</dbReference>
<evidence type="ECO:0000256" key="7">
    <source>
        <dbReference type="ARBA" id="ARBA00022908"/>
    </source>
</evidence>
<dbReference type="InterPro" id="IPR050090">
    <property type="entry name" value="Tyrosine_recombinase_XerCD"/>
</dbReference>
<feature type="active site" evidence="11">
    <location>
        <position position="169"/>
    </location>
</feature>
<dbReference type="InterPro" id="IPR010998">
    <property type="entry name" value="Integrase_recombinase_N"/>
</dbReference>
<evidence type="ECO:0000256" key="1">
    <source>
        <dbReference type="ARBA" id="ARBA00004496"/>
    </source>
</evidence>
<evidence type="ECO:0000256" key="5">
    <source>
        <dbReference type="ARBA" id="ARBA00022618"/>
    </source>
</evidence>
<dbReference type="Gene3D" id="1.10.443.10">
    <property type="entry name" value="Intergrase catalytic core"/>
    <property type="match status" value="1"/>
</dbReference>
<dbReference type="InterPro" id="IPR013762">
    <property type="entry name" value="Integrase-like_cat_sf"/>
</dbReference>
<dbReference type="RefSeq" id="WP_283204406.1">
    <property type="nucleotide sequence ID" value="NZ_JASGCB010000028.1"/>
</dbReference>
<dbReference type="InterPro" id="IPR004107">
    <property type="entry name" value="Integrase_SAM-like_N"/>
</dbReference>
<dbReference type="Pfam" id="PF02899">
    <property type="entry name" value="Phage_int_SAM_1"/>
    <property type="match status" value="1"/>
</dbReference>
<dbReference type="InterPro" id="IPR023009">
    <property type="entry name" value="Tyrosine_recombinase_XerC/XerD"/>
</dbReference>
<keyword evidence="7 11" id="KW-0229">DNA integration</keyword>
<protein>
    <recommendedName>
        <fullName evidence="3 11">Tyrosine recombinase XerD</fullName>
    </recommendedName>
</protein>
<evidence type="ECO:0000259" key="12">
    <source>
        <dbReference type="PROSITE" id="PS51898"/>
    </source>
</evidence>
<dbReference type="HAMAP" id="MF_01808">
    <property type="entry name" value="Recomb_XerC_XerD"/>
    <property type="match status" value="1"/>
</dbReference>
<comment type="subunit">
    <text evidence="11">Forms a cyclic heterotetrameric complex composed of two molecules of XerC and two molecules of XerD.</text>
</comment>
<keyword evidence="9 11" id="KW-0233">DNA recombination</keyword>